<feature type="compositionally biased region" description="Pro residues" evidence="1">
    <location>
        <begin position="49"/>
        <end position="65"/>
    </location>
</feature>
<dbReference type="EMBL" id="FN594950">
    <property type="protein sequence ID" value="CCB43352.1"/>
    <property type="molecule type" value="Genomic_DNA"/>
</dbReference>
<feature type="transmembrane region" description="Helical" evidence="2">
    <location>
        <begin position="12"/>
        <end position="31"/>
    </location>
</feature>
<keyword evidence="4" id="KW-1185">Reference proteome</keyword>
<dbReference type="AlphaFoldDB" id="F6GT07"/>
<organism evidence="3 4">
    <name type="scientific">Vitis vinifera</name>
    <name type="common">Grape</name>
    <dbReference type="NCBI Taxonomy" id="29760"/>
    <lineage>
        <taxon>Eukaryota</taxon>
        <taxon>Viridiplantae</taxon>
        <taxon>Streptophyta</taxon>
        <taxon>Embryophyta</taxon>
        <taxon>Tracheophyta</taxon>
        <taxon>Spermatophyta</taxon>
        <taxon>Magnoliopsida</taxon>
        <taxon>eudicotyledons</taxon>
        <taxon>Gunneridae</taxon>
        <taxon>Pentapetalae</taxon>
        <taxon>rosids</taxon>
        <taxon>Vitales</taxon>
        <taxon>Vitaceae</taxon>
        <taxon>Viteae</taxon>
        <taxon>Vitis</taxon>
    </lineage>
</organism>
<sequence>MRAELVKRYLILGFLTFTTLIFLWSMLITVVGREGKMEKSITVHMMQKPPSPPPPPPRVPSGPWP</sequence>
<keyword evidence="2" id="KW-0812">Transmembrane</keyword>
<keyword evidence="2" id="KW-1133">Transmembrane helix</keyword>
<evidence type="ECO:0000313" key="3">
    <source>
        <dbReference type="EMBL" id="CCB43352.1"/>
    </source>
</evidence>
<proteinExistence type="predicted"/>
<dbReference type="HOGENOM" id="CLU_2854223_0_0_1"/>
<dbReference type="Proteomes" id="UP000009183">
    <property type="component" value="Chromosome 17"/>
</dbReference>
<feature type="region of interest" description="Disordered" evidence="1">
    <location>
        <begin position="43"/>
        <end position="65"/>
    </location>
</feature>
<evidence type="ECO:0000256" key="2">
    <source>
        <dbReference type="SAM" id="Phobius"/>
    </source>
</evidence>
<evidence type="ECO:0000313" key="4">
    <source>
        <dbReference type="Proteomes" id="UP000009183"/>
    </source>
</evidence>
<name>F6GT07_VITVI</name>
<keyword evidence="2" id="KW-0472">Membrane</keyword>
<evidence type="ECO:0000256" key="1">
    <source>
        <dbReference type="SAM" id="MobiDB-lite"/>
    </source>
</evidence>
<dbReference type="InParanoid" id="F6GT07"/>
<accession>F6GT07</accession>
<gene>
    <name evidence="3" type="ordered locus">VIT_17s0000g00650</name>
</gene>
<protein>
    <submittedName>
        <fullName evidence="3">Uncharacterized protein</fullName>
    </submittedName>
</protein>
<dbReference type="PaxDb" id="29760-VIT_17s0000g00650.t01"/>
<reference evidence="4" key="1">
    <citation type="journal article" date="2007" name="Nature">
        <title>The grapevine genome sequence suggests ancestral hexaploidization in major angiosperm phyla.</title>
        <authorList>
            <consortium name="The French-Italian Public Consortium for Grapevine Genome Characterization."/>
            <person name="Jaillon O."/>
            <person name="Aury J.-M."/>
            <person name="Noel B."/>
            <person name="Policriti A."/>
            <person name="Clepet C."/>
            <person name="Casagrande A."/>
            <person name="Choisne N."/>
            <person name="Aubourg S."/>
            <person name="Vitulo N."/>
            <person name="Jubin C."/>
            <person name="Vezzi A."/>
            <person name="Legeai F."/>
            <person name="Hugueney P."/>
            <person name="Dasilva C."/>
            <person name="Horner D."/>
            <person name="Mica E."/>
            <person name="Jublot D."/>
            <person name="Poulain J."/>
            <person name="Bruyere C."/>
            <person name="Billault A."/>
            <person name="Segurens B."/>
            <person name="Gouyvenoux M."/>
            <person name="Ugarte E."/>
            <person name="Cattonaro F."/>
            <person name="Anthouard V."/>
            <person name="Vico V."/>
            <person name="Del Fabbro C."/>
            <person name="Alaux M."/>
            <person name="Di Gaspero G."/>
            <person name="Dumas V."/>
            <person name="Felice N."/>
            <person name="Paillard S."/>
            <person name="Juman I."/>
            <person name="Moroldo M."/>
            <person name="Scalabrin S."/>
            <person name="Canaguier A."/>
            <person name="Le Clainche I."/>
            <person name="Malacrida G."/>
            <person name="Durand E."/>
            <person name="Pesole G."/>
            <person name="Laucou V."/>
            <person name="Chatelet P."/>
            <person name="Merdinoglu D."/>
            <person name="Delledonne M."/>
            <person name="Pezzotti M."/>
            <person name="Lecharny A."/>
            <person name="Scarpelli C."/>
            <person name="Artiguenave F."/>
            <person name="Pe M.E."/>
            <person name="Valle G."/>
            <person name="Morgante M."/>
            <person name="Caboche M."/>
            <person name="Adam-Blondon A.-F."/>
            <person name="Weissenbach J."/>
            <person name="Quetier F."/>
            <person name="Wincker P."/>
        </authorList>
    </citation>
    <scope>NUCLEOTIDE SEQUENCE [LARGE SCALE GENOMIC DNA]</scope>
    <source>
        <strain evidence="4">cv. Pinot noir / PN40024</strain>
    </source>
</reference>